<dbReference type="AlphaFoldDB" id="C5CFX9"/>
<dbReference type="eggNOG" id="COG1669">
    <property type="taxonomic scope" value="Bacteria"/>
</dbReference>
<dbReference type="PANTHER" id="PTHR43852">
    <property type="entry name" value="NUCLEOTIDYLTRANSFERASE"/>
    <property type="match status" value="1"/>
</dbReference>
<dbReference type="CDD" id="cd05403">
    <property type="entry name" value="NT_KNTase_like"/>
    <property type="match status" value="1"/>
</dbReference>
<feature type="domain" description="Polymerase beta nucleotidyltransferase" evidence="1">
    <location>
        <begin position="17"/>
        <end position="102"/>
    </location>
</feature>
<gene>
    <name evidence="2" type="ordered locus">Kole_1788</name>
</gene>
<evidence type="ECO:0000313" key="3">
    <source>
        <dbReference type="Proteomes" id="UP000002382"/>
    </source>
</evidence>
<dbReference type="InterPro" id="IPR052930">
    <property type="entry name" value="TA_antitoxin_MntA"/>
</dbReference>
<dbReference type="PANTHER" id="PTHR43852:SF2">
    <property type="entry name" value="PROTEIN ADENYLYLTRANSFERASE MNTA"/>
    <property type="match status" value="1"/>
</dbReference>
<evidence type="ECO:0000313" key="2">
    <source>
        <dbReference type="EMBL" id="ACR80473.1"/>
    </source>
</evidence>
<dbReference type="OrthoDB" id="9803128at2"/>
<dbReference type="Proteomes" id="UP000002382">
    <property type="component" value="Chromosome"/>
</dbReference>
<evidence type="ECO:0000259" key="1">
    <source>
        <dbReference type="Pfam" id="PF18765"/>
    </source>
</evidence>
<protein>
    <submittedName>
        <fullName evidence="2">DNA polymerase beta domain protein region</fullName>
    </submittedName>
</protein>
<reference evidence="2 3" key="1">
    <citation type="submission" date="2009-06" db="EMBL/GenBank/DDBJ databases">
        <title>Complete sequence of Thermotogales bacterium TBF 19.5.1.</title>
        <authorList>
            <consortium name="US DOE Joint Genome Institute"/>
            <person name="Lucas S."/>
            <person name="Copeland A."/>
            <person name="Lapidus A."/>
            <person name="Glavina del Rio T."/>
            <person name="Tice H."/>
            <person name="Bruce D."/>
            <person name="Goodwin L."/>
            <person name="Pitluck S."/>
            <person name="Chertkov O."/>
            <person name="Brettin T."/>
            <person name="Detter J.C."/>
            <person name="Han C."/>
            <person name="Schmutz J."/>
            <person name="Larimer F."/>
            <person name="Land M."/>
            <person name="Hauser L."/>
            <person name="Kyrpides N."/>
            <person name="Ovchinnikova G."/>
            <person name="Noll K."/>
        </authorList>
    </citation>
    <scope>NUCLEOTIDE SEQUENCE [LARGE SCALE GENOMIC DNA]</scope>
    <source>
        <strain evidence="3">ATCC BAA-1733 / DSM 21960 / TBF 19.5.1</strain>
    </source>
</reference>
<dbReference type="KEGG" id="kol:Kole_1788"/>
<dbReference type="InterPro" id="IPR041633">
    <property type="entry name" value="Polbeta"/>
</dbReference>
<dbReference type="SUPFAM" id="SSF81301">
    <property type="entry name" value="Nucleotidyltransferase"/>
    <property type="match status" value="1"/>
</dbReference>
<dbReference type="STRING" id="521045.Kole_1788"/>
<accession>C5CFX9</accession>
<sequence>MEKFYKKFGLSGELICQIIRLVVDFCDPEKIYLFGSRAREDFKRASDIDIAVEGAKREIVGLKELLEEEVRTLLKFDVVDLSKVNAYLKEEIYREGIVIYEKIQANSQ</sequence>
<name>C5CFX9_KOSOT</name>
<dbReference type="Gene3D" id="3.30.460.10">
    <property type="entry name" value="Beta Polymerase, domain 2"/>
    <property type="match status" value="1"/>
</dbReference>
<dbReference type="HOGENOM" id="CLU_130257_5_0_0"/>
<proteinExistence type="predicted"/>
<dbReference type="RefSeq" id="WP_015869117.1">
    <property type="nucleotide sequence ID" value="NC_012785.1"/>
</dbReference>
<dbReference type="InterPro" id="IPR043519">
    <property type="entry name" value="NT_sf"/>
</dbReference>
<dbReference type="Pfam" id="PF18765">
    <property type="entry name" value="Polbeta"/>
    <property type="match status" value="1"/>
</dbReference>
<dbReference type="EMBL" id="CP001634">
    <property type="protein sequence ID" value="ACR80473.1"/>
    <property type="molecule type" value="Genomic_DNA"/>
</dbReference>
<keyword evidence="3" id="KW-1185">Reference proteome</keyword>
<organism evidence="2 3">
    <name type="scientific">Kosmotoga olearia (strain ATCC BAA-1733 / DSM 21960 / TBF 19.5.1)</name>
    <dbReference type="NCBI Taxonomy" id="521045"/>
    <lineage>
        <taxon>Bacteria</taxon>
        <taxon>Thermotogati</taxon>
        <taxon>Thermotogota</taxon>
        <taxon>Thermotogae</taxon>
        <taxon>Kosmotogales</taxon>
        <taxon>Kosmotogaceae</taxon>
        <taxon>Kosmotoga</taxon>
    </lineage>
</organism>
<reference evidence="2 3" key="2">
    <citation type="journal article" date="2011" name="J. Bacteriol.">
        <title>Genome Sequence of Kosmotoga olearia Strain TBF 19.5.1, a Thermophilic Bacterium with a Wide Growth Temperature Range, Isolated from the Troll B Oil Platform in the North Sea.</title>
        <authorList>
            <person name="Swithers K.S."/>
            <person name="Dipippo J.L."/>
            <person name="Bruce D.C."/>
            <person name="Detter C."/>
            <person name="Tapia R."/>
            <person name="Han S."/>
            <person name="Goodwin L.A."/>
            <person name="Han J."/>
            <person name="Woyke T."/>
            <person name="Pitluck S."/>
            <person name="Pennacchio L."/>
            <person name="Nolan M."/>
            <person name="Mikhailova N."/>
            <person name="Land M.L."/>
            <person name="Nesbo C.L."/>
            <person name="Gogarten J.P."/>
            <person name="Noll K.M."/>
        </authorList>
    </citation>
    <scope>NUCLEOTIDE SEQUENCE [LARGE SCALE GENOMIC DNA]</scope>
    <source>
        <strain evidence="3">ATCC BAA-1733 / DSM 21960 / TBF 19.5.1</strain>
    </source>
</reference>